<keyword evidence="2" id="KW-0614">Plasmid</keyword>
<evidence type="ECO:0000313" key="2">
    <source>
        <dbReference type="EMBL" id="AYF03932.1"/>
    </source>
</evidence>
<reference evidence="3" key="1">
    <citation type="submission" date="2018-07" db="EMBL/GenBank/DDBJ databases">
        <title>Genome Structure of the Opportunistic Pathogen Paracoccus yeei (Alphaproteobacteria) and Identification of Putative Virulence Factors.</title>
        <authorList>
            <person name="Lasek R."/>
            <person name="Szuplewska M."/>
            <person name="Mitura M."/>
            <person name="Decewicz P."/>
            <person name="Chmielowska C."/>
            <person name="Pawlot A."/>
            <person name="Sentkowska D."/>
            <person name="Czarnecki J."/>
            <person name="Bartosik D."/>
        </authorList>
    </citation>
    <scope>NUCLEOTIDE SEQUENCE [LARGE SCALE GENOMIC DNA]</scope>
    <source>
        <strain evidence="3">CCUG 32053</strain>
        <plasmid evidence="3">pyee3</plasmid>
    </source>
</reference>
<dbReference type="EMBL" id="CP031081">
    <property type="protein sequence ID" value="AYF03932.1"/>
    <property type="molecule type" value="Genomic_DNA"/>
</dbReference>
<feature type="signal peptide" evidence="1">
    <location>
        <begin position="1"/>
        <end position="28"/>
    </location>
</feature>
<dbReference type="AlphaFoldDB" id="A0A386UVU5"/>
<name>A0A386UVU5_9RHOB</name>
<dbReference type="RefSeq" id="WP_120444935.1">
    <property type="nucleotide sequence ID" value="NZ_CAUQGX010000073.1"/>
</dbReference>
<feature type="chain" id="PRO_5017265074" evidence="1">
    <location>
        <begin position="29"/>
        <end position="320"/>
    </location>
</feature>
<proteinExistence type="predicted"/>
<keyword evidence="1" id="KW-0732">Signal</keyword>
<organism evidence="2 3">
    <name type="scientific">Paracoccus yeei</name>
    <dbReference type="NCBI Taxonomy" id="147645"/>
    <lineage>
        <taxon>Bacteria</taxon>
        <taxon>Pseudomonadati</taxon>
        <taxon>Pseudomonadota</taxon>
        <taxon>Alphaproteobacteria</taxon>
        <taxon>Rhodobacterales</taxon>
        <taxon>Paracoccaceae</taxon>
        <taxon>Paracoccus</taxon>
    </lineage>
</organism>
<gene>
    <name evidence="2" type="ORF">PY32053_04423</name>
</gene>
<protein>
    <submittedName>
        <fullName evidence="2">Uncharacterized protein</fullName>
    </submittedName>
</protein>
<geneLocation type="plasmid" evidence="3">
    <name>pyee3</name>
</geneLocation>
<evidence type="ECO:0000256" key="1">
    <source>
        <dbReference type="SAM" id="SignalP"/>
    </source>
</evidence>
<accession>A0A386UVU5</accession>
<dbReference type="Proteomes" id="UP000272010">
    <property type="component" value="Plasmid pYEE3"/>
</dbReference>
<sequence>MVKAYGFRPLWIALASVAFTHLSWSASADEAGFPDAANRACRQILDTRPGQVLGKGQKARVEVLAAFLKRTDLSADARRALKSDIAASRDELSRSLHALEELAPPAGQQDDWDMFITFLEAEVAQQDNRVQWLENPTSRLIPASEFGPPAELVSEAMGRLGFAGRDCELVAQDVDIPEDRRIFVQKIAAACTAIVTRRSRQDHERSRDIAMAAFVDAHRGTLGLPRPELDAALSAMETEWRMSFEQLSEIPAEPVPDRESWDRFLHLFQHMAEVQQSRLLVLRSPGADPSAAYKAVQTPIMDVDLSALGLESTDCRSIRF</sequence>
<evidence type="ECO:0000313" key="3">
    <source>
        <dbReference type="Proteomes" id="UP000272010"/>
    </source>
</evidence>